<sequence>MLFKFIQNSDIMDKIKIRLLSSFLAIFGVCEAQEKITISGKVKDNQTNEVLPFTSVTVNKETSETFVVGTITDEAGNFQIEGLALGNYSINISFVGYEQSQRMIYASGINTTFNLGVIPLNPTSETLEAVEVSVKREVTNAALSKKSFSLTDNIANSGGSVLEAMKSMPGVTFDQDGKVLLRGSDKVTVLIDGKQSSLTGFGNQKGLGNIPVSNIDRIEIINNPSAKYDANGLAGIINIIYKDEQERGLNGTVGLSSGIGAFSKRKEDLPTDLGSYYMNPKLIPSIDFNYRTKKFNYFFQSEFIIQEALPNNEYTTRFYNDGRKITSQVPENRKQFRVILKGGIDWNFNENNRFTFSGMYDREKHIDTSQVAFINLASSQRERYYNWKEEEITSNINVVADYEHSFSQPGQTFNANLQYTRGLEDESYFLNDSSSIRLGRDVTHIKAVEHTLGVSANYAQALAAGKLEVGTKVRVRRLPVDYIVERGNNSIIYEGLGDYSDWGENLFAGYANFVYERAHFEIEAGLRAEYTEVFYTLDPTNIYYNSNDDYDYFKFFPSVRYTQKLNQNNNISLFYNRRIDRPGEAELRIFPKYDDPELLKVGNPYLRPQYTESIELAHKFSWTTGSLFSALYHKKITDEYRRIYSIDDSNPTYDIINRIYQNTGKTLSSGIEILFNQDISSYWELGMSANFFRNKVAAYTGTVLFPYERSFYIEESKANATILKLTNEFQLPWELQFQVVGLYYSPKNIPQGKELSRSSVDIGVKKVVWNKKGEVAFSMSDIFNTYGIRQEINESDFTALYQNYYETQIARISFKYKF</sequence>
<evidence type="ECO:0000256" key="5">
    <source>
        <dbReference type="ARBA" id="ARBA00023136"/>
    </source>
</evidence>
<accession>I3C1G3</accession>
<name>I3C1G3_9FLAO</name>
<gene>
    <name evidence="10" type="ORF">JoomaDRAFT_0400</name>
</gene>
<keyword evidence="10" id="KW-0675">Receptor</keyword>
<dbReference type="Pfam" id="PF07715">
    <property type="entry name" value="Plug"/>
    <property type="match status" value="1"/>
</dbReference>
<protein>
    <submittedName>
        <fullName evidence="10">Outer membrane receptor protein</fullName>
    </submittedName>
</protein>
<keyword evidence="11" id="KW-1185">Reference proteome</keyword>
<dbReference type="EMBL" id="JH651380">
    <property type="protein sequence ID" value="EIJ37456.1"/>
    <property type="molecule type" value="Genomic_DNA"/>
</dbReference>
<feature type="domain" description="Outer membrane protein beta-barrel" evidence="9">
    <location>
        <begin position="404"/>
        <end position="816"/>
    </location>
</feature>
<dbReference type="Pfam" id="PF14905">
    <property type="entry name" value="OMP_b-brl_3"/>
    <property type="match status" value="1"/>
</dbReference>
<dbReference type="PANTHER" id="PTHR40980">
    <property type="entry name" value="PLUG DOMAIN-CONTAINING PROTEIN"/>
    <property type="match status" value="1"/>
</dbReference>
<dbReference type="InterPro" id="IPR039426">
    <property type="entry name" value="TonB-dep_rcpt-like"/>
</dbReference>
<dbReference type="Gene3D" id="2.170.130.10">
    <property type="entry name" value="TonB-dependent receptor, plug domain"/>
    <property type="match status" value="1"/>
</dbReference>
<dbReference type="AlphaFoldDB" id="I3C1G3"/>
<keyword evidence="3 7" id="KW-1134">Transmembrane beta strand</keyword>
<comment type="similarity">
    <text evidence="7">Belongs to the TonB-dependent receptor family.</text>
</comment>
<dbReference type="STRING" id="926559.JoomaDRAFT_0400"/>
<dbReference type="eggNOG" id="COG4771">
    <property type="taxonomic scope" value="Bacteria"/>
</dbReference>
<dbReference type="GO" id="GO:0009279">
    <property type="term" value="C:cell outer membrane"/>
    <property type="evidence" value="ECO:0007669"/>
    <property type="project" value="UniProtKB-SubCell"/>
</dbReference>
<proteinExistence type="inferred from homology"/>
<comment type="subcellular location">
    <subcellularLocation>
        <location evidence="1 7">Cell outer membrane</location>
        <topology evidence="1 7">Multi-pass membrane protein</topology>
    </subcellularLocation>
</comment>
<evidence type="ECO:0000256" key="4">
    <source>
        <dbReference type="ARBA" id="ARBA00022692"/>
    </source>
</evidence>
<dbReference type="InterPro" id="IPR036942">
    <property type="entry name" value="Beta-barrel_TonB_sf"/>
</dbReference>
<dbReference type="Gene3D" id="2.40.170.20">
    <property type="entry name" value="TonB-dependent receptor, beta-barrel domain"/>
    <property type="match status" value="1"/>
</dbReference>
<keyword evidence="2 7" id="KW-0813">Transport</keyword>
<evidence type="ECO:0000256" key="3">
    <source>
        <dbReference type="ARBA" id="ARBA00022452"/>
    </source>
</evidence>
<evidence type="ECO:0000259" key="9">
    <source>
        <dbReference type="Pfam" id="PF14905"/>
    </source>
</evidence>
<keyword evidence="4 7" id="KW-0812">Transmembrane</keyword>
<dbReference type="Pfam" id="PF13620">
    <property type="entry name" value="CarboxypepD_reg"/>
    <property type="match status" value="1"/>
</dbReference>
<organism evidence="10 11">
    <name type="scientific">Galbibacter orientalis DSM 19592</name>
    <dbReference type="NCBI Taxonomy" id="926559"/>
    <lineage>
        <taxon>Bacteria</taxon>
        <taxon>Pseudomonadati</taxon>
        <taxon>Bacteroidota</taxon>
        <taxon>Flavobacteriia</taxon>
        <taxon>Flavobacteriales</taxon>
        <taxon>Flavobacteriaceae</taxon>
        <taxon>Galbibacter</taxon>
    </lineage>
</organism>
<evidence type="ECO:0000256" key="1">
    <source>
        <dbReference type="ARBA" id="ARBA00004571"/>
    </source>
</evidence>
<dbReference type="InterPro" id="IPR008969">
    <property type="entry name" value="CarboxyPept-like_regulatory"/>
</dbReference>
<dbReference type="Proteomes" id="UP000004690">
    <property type="component" value="Unassembled WGS sequence"/>
</dbReference>
<keyword evidence="5 7" id="KW-0472">Membrane</keyword>
<dbReference type="InterPro" id="IPR012910">
    <property type="entry name" value="Plug_dom"/>
</dbReference>
<evidence type="ECO:0000256" key="6">
    <source>
        <dbReference type="ARBA" id="ARBA00023237"/>
    </source>
</evidence>
<evidence type="ECO:0000313" key="10">
    <source>
        <dbReference type="EMBL" id="EIJ37456.1"/>
    </source>
</evidence>
<evidence type="ECO:0000259" key="8">
    <source>
        <dbReference type="Pfam" id="PF07715"/>
    </source>
</evidence>
<evidence type="ECO:0000256" key="7">
    <source>
        <dbReference type="PROSITE-ProRule" id="PRU01360"/>
    </source>
</evidence>
<dbReference type="PROSITE" id="PS52016">
    <property type="entry name" value="TONB_DEPENDENT_REC_3"/>
    <property type="match status" value="1"/>
</dbReference>
<feature type="domain" description="TonB-dependent receptor plug" evidence="8">
    <location>
        <begin position="158"/>
        <end position="236"/>
    </location>
</feature>
<dbReference type="InterPro" id="IPR037066">
    <property type="entry name" value="Plug_dom_sf"/>
</dbReference>
<dbReference type="SUPFAM" id="SSF56935">
    <property type="entry name" value="Porins"/>
    <property type="match status" value="1"/>
</dbReference>
<reference evidence="10 11" key="1">
    <citation type="submission" date="2012-02" db="EMBL/GenBank/DDBJ databases">
        <title>Improved High-Quality Draft genome of Joostella marina DSM 19592.</title>
        <authorList>
            <consortium name="US DOE Joint Genome Institute (JGI-PGF)"/>
            <person name="Lucas S."/>
            <person name="Copeland A."/>
            <person name="Lapidus A."/>
            <person name="Bruce D."/>
            <person name="Goodwin L."/>
            <person name="Pitluck S."/>
            <person name="Peters L."/>
            <person name="Chertkov O."/>
            <person name="Ovchinnikova G."/>
            <person name="Kyrpides N."/>
            <person name="Mavromatis K."/>
            <person name="Detter J.C."/>
            <person name="Han C."/>
            <person name="Land M."/>
            <person name="Hauser L."/>
            <person name="Markowitz V."/>
            <person name="Cheng J.-F."/>
            <person name="Hugenholtz P."/>
            <person name="Woyke T."/>
            <person name="Wu D."/>
            <person name="Tindall B."/>
            <person name="Brambilla E."/>
            <person name="Klenk H.-P."/>
            <person name="Eisen J.A."/>
        </authorList>
    </citation>
    <scope>NUCLEOTIDE SEQUENCE [LARGE SCALE GENOMIC DNA]</scope>
    <source>
        <strain evidence="10 11">DSM 19592</strain>
    </source>
</reference>
<evidence type="ECO:0000256" key="2">
    <source>
        <dbReference type="ARBA" id="ARBA00022448"/>
    </source>
</evidence>
<dbReference type="InterPro" id="IPR041700">
    <property type="entry name" value="OMP_b-brl_3"/>
</dbReference>
<dbReference type="PANTHER" id="PTHR40980:SF4">
    <property type="entry name" value="TONB-DEPENDENT RECEPTOR-LIKE BETA-BARREL DOMAIN-CONTAINING PROTEIN"/>
    <property type="match status" value="1"/>
</dbReference>
<dbReference type="HOGENOM" id="CLU_017617_0_0_10"/>
<evidence type="ECO:0000313" key="11">
    <source>
        <dbReference type="Proteomes" id="UP000004690"/>
    </source>
</evidence>
<keyword evidence="6 7" id="KW-0998">Cell outer membrane</keyword>
<dbReference type="Gene3D" id="2.60.40.1120">
    <property type="entry name" value="Carboxypeptidase-like, regulatory domain"/>
    <property type="match status" value="1"/>
</dbReference>
<dbReference type="SUPFAM" id="SSF49464">
    <property type="entry name" value="Carboxypeptidase regulatory domain-like"/>
    <property type="match status" value="1"/>
</dbReference>